<name>A0A6I4T689_9SPHN</name>
<dbReference type="RefSeq" id="WP_160735824.1">
    <property type="nucleotide sequence ID" value="NZ_WTYT01000002.1"/>
</dbReference>
<dbReference type="Pfam" id="PF00106">
    <property type="entry name" value="adh_short"/>
    <property type="match status" value="1"/>
</dbReference>
<dbReference type="InterPro" id="IPR020904">
    <property type="entry name" value="Sc_DH/Rdtase_CS"/>
</dbReference>
<dbReference type="SUPFAM" id="SSF51735">
    <property type="entry name" value="NAD(P)-binding Rossmann-fold domains"/>
    <property type="match status" value="1"/>
</dbReference>
<dbReference type="Proteomes" id="UP000438476">
    <property type="component" value="Unassembled WGS sequence"/>
</dbReference>
<dbReference type="PROSITE" id="PS00061">
    <property type="entry name" value="ADH_SHORT"/>
    <property type="match status" value="1"/>
</dbReference>
<proteinExistence type="inferred from homology"/>
<comment type="caution">
    <text evidence="4">The sequence shown here is derived from an EMBL/GenBank/DDBJ whole genome shotgun (WGS) entry which is preliminary data.</text>
</comment>
<dbReference type="PRINTS" id="PR00081">
    <property type="entry name" value="GDHRDH"/>
</dbReference>
<protein>
    <submittedName>
        <fullName evidence="4">SDR family NAD(P)-dependent oxidoreductase</fullName>
    </submittedName>
</protein>
<dbReference type="NCBIfam" id="NF004824">
    <property type="entry name" value="PRK06180.1"/>
    <property type="match status" value="1"/>
</dbReference>
<dbReference type="Gene3D" id="3.40.50.720">
    <property type="entry name" value="NAD(P)-binding Rossmann-like Domain"/>
    <property type="match status" value="1"/>
</dbReference>
<dbReference type="InterPro" id="IPR002347">
    <property type="entry name" value="SDR_fam"/>
</dbReference>
<dbReference type="InterPro" id="IPR036291">
    <property type="entry name" value="NAD(P)-bd_dom_sf"/>
</dbReference>
<dbReference type="CDD" id="cd05374">
    <property type="entry name" value="17beta-HSD-like_SDR_c"/>
    <property type="match status" value="1"/>
</dbReference>
<dbReference type="InterPro" id="IPR051911">
    <property type="entry name" value="SDR_oxidoreductase"/>
</dbReference>
<keyword evidence="2" id="KW-0560">Oxidoreductase</keyword>
<dbReference type="OrthoDB" id="9793825at2"/>
<evidence type="ECO:0000256" key="2">
    <source>
        <dbReference type="ARBA" id="ARBA00023002"/>
    </source>
</evidence>
<accession>A0A6I4T689</accession>
<keyword evidence="5" id="KW-1185">Reference proteome</keyword>
<dbReference type="EMBL" id="WTYT01000002">
    <property type="protein sequence ID" value="MXO65430.1"/>
    <property type="molecule type" value="Genomic_DNA"/>
</dbReference>
<dbReference type="PANTHER" id="PTHR43976:SF16">
    <property type="entry name" value="SHORT-CHAIN DEHYDROGENASE_REDUCTASE FAMILY PROTEIN"/>
    <property type="match status" value="1"/>
</dbReference>
<evidence type="ECO:0000313" key="5">
    <source>
        <dbReference type="Proteomes" id="UP000438476"/>
    </source>
</evidence>
<organism evidence="4 5">
    <name type="scientific">Altericroceibacterium endophyticum</name>
    <dbReference type="NCBI Taxonomy" id="1808508"/>
    <lineage>
        <taxon>Bacteria</taxon>
        <taxon>Pseudomonadati</taxon>
        <taxon>Pseudomonadota</taxon>
        <taxon>Alphaproteobacteria</taxon>
        <taxon>Sphingomonadales</taxon>
        <taxon>Erythrobacteraceae</taxon>
        <taxon>Altericroceibacterium</taxon>
    </lineage>
</organism>
<dbReference type="PRINTS" id="PR00080">
    <property type="entry name" value="SDRFAMILY"/>
</dbReference>
<dbReference type="GO" id="GO:0016491">
    <property type="term" value="F:oxidoreductase activity"/>
    <property type="evidence" value="ECO:0007669"/>
    <property type="project" value="UniProtKB-KW"/>
</dbReference>
<gene>
    <name evidence="4" type="ORF">GRI91_06660</name>
</gene>
<sequence length="275" mass="29683">MTGLTFFITGANSGFGFAIARAALAAGHRVIGAVRSDEARASLCGRLPDARAVLCDVTEFEAIPAIVEQAEKDHGSVDVLINNAGYGHEGVLEESPLEEMRRQFDVNVFGAVAMARAFLPRFRERRSGFIVNVTSMGGLITMPGIAYYSGSKFALQGISEVMRAEMAPFGVHVTALCPGSFRTDWAGRSMVRTDRAIADYDALFDPIREARRQKDGNQLGDPDKLAQAVLTLVSSDAPPPQLLLGSDALTLVRKRLSAMEAEISEWESLTRSTDG</sequence>
<evidence type="ECO:0000256" key="3">
    <source>
        <dbReference type="RuleBase" id="RU000363"/>
    </source>
</evidence>
<reference evidence="4 5" key="1">
    <citation type="submission" date="2019-12" db="EMBL/GenBank/DDBJ databases">
        <title>Genomic-based taxomic classification of the family Erythrobacteraceae.</title>
        <authorList>
            <person name="Xu L."/>
        </authorList>
    </citation>
    <scope>NUCLEOTIDE SEQUENCE [LARGE SCALE GENOMIC DNA]</scope>
    <source>
        <strain evidence="4 5">LMG 29518</strain>
    </source>
</reference>
<comment type="similarity">
    <text evidence="1 3">Belongs to the short-chain dehydrogenases/reductases (SDR) family.</text>
</comment>
<evidence type="ECO:0000256" key="1">
    <source>
        <dbReference type="ARBA" id="ARBA00006484"/>
    </source>
</evidence>
<evidence type="ECO:0000313" key="4">
    <source>
        <dbReference type="EMBL" id="MXO65430.1"/>
    </source>
</evidence>
<dbReference type="PANTHER" id="PTHR43976">
    <property type="entry name" value="SHORT CHAIN DEHYDROGENASE"/>
    <property type="match status" value="1"/>
</dbReference>
<dbReference type="AlphaFoldDB" id="A0A6I4T689"/>